<protein>
    <submittedName>
        <fullName evidence="1">Uncharacterized protein</fullName>
    </submittedName>
</protein>
<dbReference type="EMBL" id="KI965509">
    <property type="protein sequence ID" value="EUD64353.1"/>
    <property type="molecule type" value="Genomic_DNA"/>
</dbReference>
<proteinExistence type="predicted"/>
<reference evidence="1 2" key="1">
    <citation type="submission" date="2013-02" db="EMBL/GenBank/DDBJ databases">
        <title>The Genome Sequence of Plasmodium inui San Antonio 1.</title>
        <authorList>
            <consortium name="The Broad Institute Genome Sequencing Platform"/>
            <consortium name="The Broad Institute Genome Sequencing Center for Infectious Disease"/>
            <person name="Neafsey D."/>
            <person name="Cheeseman I."/>
            <person name="Volkman S."/>
            <person name="Adams J."/>
            <person name="Walker B."/>
            <person name="Young S.K."/>
            <person name="Zeng Q."/>
            <person name="Gargeya S."/>
            <person name="Fitzgerald M."/>
            <person name="Haas B."/>
            <person name="Abouelleil A."/>
            <person name="Alvarado L."/>
            <person name="Arachchi H.M."/>
            <person name="Berlin A.M."/>
            <person name="Chapman S.B."/>
            <person name="Dewar J."/>
            <person name="Goldberg J."/>
            <person name="Griggs A."/>
            <person name="Gujja S."/>
            <person name="Hansen M."/>
            <person name="Howarth C."/>
            <person name="Imamovic A."/>
            <person name="Larimer J."/>
            <person name="McCowan C."/>
            <person name="Murphy C."/>
            <person name="Neiman D."/>
            <person name="Pearson M."/>
            <person name="Priest M."/>
            <person name="Roberts A."/>
            <person name="Saif S."/>
            <person name="Shea T."/>
            <person name="Sisk P."/>
            <person name="Sykes S."/>
            <person name="Wortman J."/>
            <person name="Nusbaum C."/>
            <person name="Birren B."/>
        </authorList>
    </citation>
    <scope>NUCLEOTIDE SEQUENCE [LARGE SCALE GENOMIC DNA]</scope>
    <source>
        <strain evidence="1 2">San Antonio 1</strain>
    </source>
</reference>
<evidence type="ECO:0000313" key="1">
    <source>
        <dbReference type="EMBL" id="EUD64353.1"/>
    </source>
</evidence>
<gene>
    <name evidence="1" type="ORF">C922_05272</name>
</gene>
<dbReference type="Proteomes" id="UP000030640">
    <property type="component" value="Unassembled WGS sequence"/>
</dbReference>
<dbReference type="VEuPathDB" id="PlasmoDB:C922_05272"/>
<accession>W6ZYE3</accession>
<evidence type="ECO:0000313" key="2">
    <source>
        <dbReference type="Proteomes" id="UP000030640"/>
    </source>
</evidence>
<keyword evidence="2" id="KW-1185">Reference proteome</keyword>
<dbReference type="GeneID" id="20040546"/>
<sequence length="107" mass="12262">MVICKYQNISGIVCNINTPTLLICSKGTISSTDSREDAEQINIIKLYQKETAEHVIYETTNNTSGTNCHKERQEVHNHELCVITDEEVDMEMSIPLFMMLLHECKEQ</sequence>
<dbReference type="AlphaFoldDB" id="W6ZYE3"/>
<organism evidence="1 2">
    <name type="scientific">Plasmodium inui San Antonio 1</name>
    <dbReference type="NCBI Taxonomy" id="1237626"/>
    <lineage>
        <taxon>Eukaryota</taxon>
        <taxon>Sar</taxon>
        <taxon>Alveolata</taxon>
        <taxon>Apicomplexa</taxon>
        <taxon>Aconoidasida</taxon>
        <taxon>Haemosporida</taxon>
        <taxon>Plasmodiidae</taxon>
        <taxon>Plasmodium</taxon>
        <taxon>Plasmodium (Plasmodium)</taxon>
    </lineage>
</organism>
<name>W6ZYE3_9APIC</name>
<dbReference type="RefSeq" id="XP_008819066.1">
    <property type="nucleotide sequence ID" value="XM_008820844.1"/>
</dbReference>